<reference evidence="1" key="1">
    <citation type="submission" date="2016-08" db="EMBL/GenBank/DDBJ databases">
        <authorList>
            <person name="Ngugi D.K."/>
            <person name="Miyake S."/>
            <person name="Stingl U."/>
        </authorList>
    </citation>
    <scope>NUCLEOTIDE SEQUENCE</scope>
    <source>
        <strain evidence="1">SCG-B11WGA-EpuloA1</strain>
    </source>
</reference>
<protein>
    <submittedName>
        <fullName evidence="1">Uncharacterized protein</fullName>
    </submittedName>
</protein>
<evidence type="ECO:0000313" key="2">
    <source>
        <dbReference type="Proteomes" id="UP000188605"/>
    </source>
</evidence>
<gene>
    <name evidence="1" type="ORF">AN396_07635</name>
</gene>
<proteinExistence type="predicted"/>
<keyword evidence="2" id="KW-1185">Reference proteome</keyword>
<dbReference type="Proteomes" id="UP000188605">
    <property type="component" value="Unassembled WGS sequence"/>
</dbReference>
<dbReference type="EMBL" id="LJDB01000062">
    <property type="protein sequence ID" value="ONI39622.1"/>
    <property type="molecule type" value="Genomic_DNA"/>
</dbReference>
<sequence length="704" mass="78417">MKSDVNLVKRLTVAIGGVVTLILLSLIIIVVIQVYSSSVKDTHLTFETKAELNANKVQEVINTVDGIAKNLQSYIQSNFGSLNAKLDCKNGLNTNVKFSMVYGTLMDENKVIMERYIVNTAWSALSTNSDISVLAVYFEPYVFDKALSTYGLETHQENLKAKTLTPIFSYESFANKEFYSVTKQTLKPHISDPMLDDNGNMVYYVSYPIIYKDEFKGVIVINVLSTSFDEIIFEKSTYETSFSSVFNQDWDIIYDYMYPELINVNMSEMISSREMQELTQLGEQKDPFHMKSEVIGGEKYERYLYPIKALDKTWWAHISIESQEFYSEIWVLIGIISAVSIISLLILILVTKNILAKALKPLDQVVSAASQMSQGDLDIHLNISRQDEIGMLGQEFDDMSNSLKEIILDIKQVLGNMAQGDFTSTINAQYKGAFFPIKTSLIQIGEKLSHTLASITRATETVSSGAENIAKGAVELANGTIEQSTIVQEFHSITNEIEESIIKTTLQAEETSKISIEAKQQATQGNIEMEKMLLSMNAINQSSQTISVVLKTVEDIASQTNLLALNASIEATRAGENGKGFAVVAEEVRKLAFRSSETVKEIDKIINMSMEDISRGQDVASNVALSLQQIVNTIERTTTISEELLKTSTSQKHTLDNLIAGTEHISILIQTNSSTSQEAAAISEELAKEAKNLSELMQYFKINK</sequence>
<accession>A0ACC8XAY6</accession>
<comment type="caution">
    <text evidence="1">The sequence shown here is derived from an EMBL/GenBank/DDBJ whole genome shotgun (WGS) entry which is preliminary data.</text>
</comment>
<name>A0ACC8XAY6_9FIRM</name>
<evidence type="ECO:0000313" key="1">
    <source>
        <dbReference type="EMBL" id="ONI39622.1"/>
    </source>
</evidence>
<organism evidence="1 2">
    <name type="scientific">Candidatus Epulonipiscium fishelsonii</name>
    <dbReference type="NCBI Taxonomy" id="77094"/>
    <lineage>
        <taxon>Bacteria</taxon>
        <taxon>Bacillati</taxon>
        <taxon>Bacillota</taxon>
        <taxon>Clostridia</taxon>
        <taxon>Lachnospirales</taxon>
        <taxon>Lachnospiraceae</taxon>
        <taxon>Candidatus Epulonipiscium</taxon>
    </lineage>
</organism>